<evidence type="ECO:0000256" key="2">
    <source>
        <dbReference type="ARBA" id="ARBA00017703"/>
    </source>
</evidence>
<keyword evidence="5" id="KW-0235">DNA replication</keyword>
<evidence type="ECO:0000256" key="8">
    <source>
        <dbReference type="ARBA" id="ARBA00049244"/>
    </source>
</evidence>
<name>A0A316JG13_9HYPH</name>
<dbReference type="Proteomes" id="UP000245865">
    <property type="component" value="Unassembled WGS sequence"/>
</dbReference>
<dbReference type="Gene3D" id="1.20.272.10">
    <property type="match status" value="1"/>
</dbReference>
<dbReference type="SUPFAM" id="SSF48019">
    <property type="entry name" value="post-AAA+ oligomerization domain-like"/>
    <property type="match status" value="1"/>
</dbReference>
<evidence type="ECO:0000256" key="1">
    <source>
        <dbReference type="ARBA" id="ARBA00012417"/>
    </source>
</evidence>
<evidence type="ECO:0000256" key="4">
    <source>
        <dbReference type="ARBA" id="ARBA00022695"/>
    </source>
</evidence>
<dbReference type="Gene3D" id="1.10.8.60">
    <property type="match status" value="1"/>
</dbReference>
<dbReference type="Gene3D" id="3.40.50.300">
    <property type="entry name" value="P-loop containing nucleotide triphosphate hydrolases"/>
    <property type="match status" value="1"/>
</dbReference>
<dbReference type="GO" id="GO:0003887">
    <property type="term" value="F:DNA-directed DNA polymerase activity"/>
    <property type="evidence" value="ECO:0007669"/>
    <property type="project" value="UniProtKB-KW"/>
</dbReference>
<dbReference type="GO" id="GO:0003677">
    <property type="term" value="F:DNA binding"/>
    <property type="evidence" value="ECO:0007669"/>
    <property type="project" value="InterPro"/>
</dbReference>
<feature type="domain" description="DNA polymerase III delta N-terminal" evidence="9">
    <location>
        <begin position="24"/>
        <end position="117"/>
    </location>
</feature>
<evidence type="ECO:0000256" key="3">
    <source>
        <dbReference type="ARBA" id="ARBA00022679"/>
    </source>
</evidence>
<keyword evidence="6" id="KW-0239">DNA-directed DNA polymerase</keyword>
<dbReference type="EMBL" id="QGDB01000001">
    <property type="protein sequence ID" value="PWL19569.1"/>
    <property type="molecule type" value="Genomic_DNA"/>
</dbReference>
<proteinExistence type="inferred from homology"/>
<comment type="catalytic activity">
    <reaction evidence="8">
        <text>DNA(n) + a 2'-deoxyribonucleoside 5'-triphosphate = DNA(n+1) + diphosphate</text>
        <dbReference type="Rhea" id="RHEA:22508"/>
        <dbReference type="Rhea" id="RHEA-COMP:17339"/>
        <dbReference type="Rhea" id="RHEA-COMP:17340"/>
        <dbReference type="ChEBI" id="CHEBI:33019"/>
        <dbReference type="ChEBI" id="CHEBI:61560"/>
        <dbReference type="ChEBI" id="CHEBI:173112"/>
        <dbReference type="EC" id="2.7.7.7"/>
    </reaction>
</comment>
<dbReference type="NCBIfam" id="TIGR01128">
    <property type="entry name" value="holA"/>
    <property type="match status" value="1"/>
</dbReference>
<dbReference type="PANTHER" id="PTHR34388">
    <property type="entry name" value="DNA POLYMERASE III SUBUNIT DELTA"/>
    <property type="match status" value="1"/>
</dbReference>
<dbReference type="RefSeq" id="WP_109704959.1">
    <property type="nucleotide sequence ID" value="NZ_QGDB01000001.1"/>
</dbReference>
<evidence type="ECO:0000256" key="6">
    <source>
        <dbReference type="ARBA" id="ARBA00022932"/>
    </source>
</evidence>
<dbReference type="InterPro" id="IPR010372">
    <property type="entry name" value="DNA_pol3_delta_N"/>
</dbReference>
<dbReference type="EC" id="2.7.7.7" evidence="1"/>
<dbReference type="SUPFAM" id="SSF52540">
    <property type="entry name" value="P-loop containing nucleoside triphosphate hydrolases"/>
    <property type="match status" value="1"/>
</dbReference>
<keyword evidence="11" id="KW-1185">Reference proteome</keyword>
<accession>A0A316JG13</accession>
<evidence type="ECO:0000256" key="5">
    <source>
        <dbReference type="ARBA" id="ARBA00022705"/>
    </source>
</evidence>
<dbReference type="GO" id="GO:0009360">
    <property type="term" value="C:DNA polymerase III complex"/>
    <property type="evidence" value="ECO:0007669"/>
    <property type="project" value="InterPro"/>
</dbReference>
<sequence>MAQKKAHEVDQFINRPGSSFPVVLIYGPDRGLVNERARRYAQATRLPLDDPFAVIRMEADEIDADPSRLADEAHTISMFGGQRLIWIKNAAGQKKLAEAIKLLAHEPPHETFILVEAGDLKKGAALRSAVENASAGMALPCYTDDARGIDGVIDDVLGEWKLQITMDARHLLRASLGGDRLATRGELEKLCLYARGKPRIDIDDVREAVGDVAALSTDEVIDAVLLADLPRFEASFDRVVKSGTAPFLLLNTAARQFQQIQTLRHIADTERKSASAVVAAARPPVFFSRKKLVENSVNRWNADSLARVLERLQRAVLESRRNAALAVPIIRQCLLAIAVEAARNARKQ</sequence>
<reference evidence="10 11" key="1">
    <citation type="submission" date="2018-05" db="EMBL/GenBank/DDBJ databases">
        <title>Comparative genomic sequence analysis between strain HN4 and CCM 8460T (Falsochrobactrum ovis) will provide more evidence to prove that HN4 is a new species of Falsochrobactrum.</title>
        <authorList>
            <person name="Lyu W."/>
            <person name="Sun L."/>
            <person name="Yao L."/>
        </authorList>
    </citation>
    <scope>NUCLEOTIDE SEQUENCE [LARGE SCALE GENOMIC DNA]</scope>
    <source>
        <strain evidence="10 11">HN4</strain>
    </source>
</reference>
<dbReference type="InterPro" id="IPR005790">
    <property type="entry name" value="DNA_polIII_delta"/>
</dbReference>
<dbReference type="InterPro" id="IPR027417">
    <property type="entry name" value="P-loop_NTPase"/>
</dbReference>
<keyword evidence="3" id="KW-0808">Transferase</keyword>
<protein>
    <recommendedName>
        <fullName evidence="2">DNA polymerase III subunit delta</fullName>
        <ecNumber evidence="1">2.7.7.7</ecNumber>
    </recommendedName>
</protein>
<dbReference type="InterPro" id="IPR008921">
    <property type="entry name" value="DNA_pol3_clamp-load_cplx_C"/>
</dbReference>
<dbReference type="AlphaFoldDB" id="A0A316JG13"/>
<dbReference type="Pfam" id="PF06144">
    <property type="entry name" value="DNA_pol3_delta"/>
    <property type="match status" value="1"/>
</dbReference>
<dbReference type="PANTHER" id="PTHR34388:SF1">
    <property type="entry name" value="DNA POLYMERASE III SUBUNIT DELTA"/>
    <property type="match status" value="1"/>
</dbReference>
<evidence type="ECO:0000259" key="9">
    <source>
        <dbReference type="Pfam" id="PF06144"/>
    </source>
</evidence>
<evidence type="ECO:0000256" key="7">
    <source>
        <dbReference type="ARBA" id="ARBA00034754"/>
    </source>
</evidence>
<dbReference type="OrthoDB" id="9804983at2"/>
<comment type="caution">
    <text evidence="10">The sequence shown here is derived from an EMBL/GenBank/DDBJ whole genome shotgun (WGS) entry which is preliminary data.</text>
</comment>
<gene>
    <name evidence="10" type="ORF">DKP76_03235</name>
</gene>
<evidence type="ECO:0000313" key="10">
    <source>
        <dbReference type="EMBL" id="PWL19569.1"/>
    </source>
</evidence>
<keyword evidence="4" id="KW-0548">Nucleotidyltransferase</keyword>
<dbReference type="GO" id="GO:0006261">
    <property type="term" value="P:DNA-templated DNA replication"/>
    <property type="evidence" value="ECO:0007669"/>
    <property type="project" value="TreeGrafter"/>
</dbReference>
<organism evidence="10 11">
    <name type="scientific">Falsochrobactrum shanghaiense</name>
    <dbReference type="NCBI Taxonomy" id="2201899"/>
    <lineage>
        <taxon>Bacteria</taxon>
        <taxon>Pseudomonadati</taxon>
        <taxon>Pseudomonadota</taxon>
        <taxon>Alphaproteobacteria</taxon>
        <taxon>Hyphomicrobiales</taxon>
        <taxon>Brucellaceae</taxon>
        <taxon>Falsochrobactrum</taxon>
    </lineage>
</organism>
<comment type="similarity">
    <text evidence="7">Belongs to the DNA polymerase HolA subunit family.</text>
</comment>
<evidence type="ECO:0000313" key="11">
    <source>
        <dbReference type="Proteomes" id="UP000245865"/>
    </source>
</evidence>